<feature type="region of interest" description="Disordered" evidence="1">
    <location>
        <begin position="129"/>
        <end position="163"/>
    </location>
</feature>
<evidence type="ECO:0000313" key="2">
    <source>
        <dbReference type="EMBL" id="PEQ04864.1"/>
    </source>
</evidence>
<name>A0A2A8HDH9_9BACI</name>
<protein>
    <recommendedName>
        <fullName evidence="4">DUF4316 domain-containing protein</fullName>
    </recommendedName>
</protein>
<gene>
    <name evidence="2" type="ORF">CN585_16715</name>
</gene>
<organism evidence="2 3">
    <name type="scientific">Bacillus toyonensis</name>
    <dbReference type="NCBI Taxonomy" id="155322"/>
    <lineage>
        <taxon>Bacteria</taxon>
        <taxon>Bacillati</taxon>
        <taxon>Bacillota</taxon>
        <taxon>Bacilli</taxon>
        <taxon>Bacillales</taxon>
        <taxon>Bacillaceae</taxon>
        <taxon>Bacillus</taxon>
        <taxon>Bacillus cereus group</taxon>
    </lineage>
</organism>
<feature type="compositionally biased region" description="Polar residues" evidence="1">
    <location>
        <begin position="129"/>
        <end position="147"/>
    </location>
</feature>
<evidence type="ECO:0000256" key="1">
    <source>
        <dbReference type="SAM" id="MobiDB-lite"/>
    </source>
</evidence>
<dbReference type="Proteomes" id="UP000220841">
    <property type="component" value="Unassembled WGS sequence"/>
</dbReference>
<proteinExistence type="predicted"/>
<reference evidence="2 3" key="1">
    <citation type="submission" date="2017-09" db="EMBL/GenBank/DDBJ databases">
        <title>Large-scale bioinformatics analysis of Bacillus genomes uncovers conserved roles of natural products in bacterial physiology.</title>
        <authorList>
            <consortium name="Agbiome Team Llc"/>
            <person name="Bleich R.M."/>
            <person name="Grubbs K.J."/>
            <person name="Santa Maria K.C."/>
            <person name="Allen S.E."/>
            <person name="Farag S."/>
            <person name="Shank E.A."/>
            <person name="Bowers A."/>
        </authorList>
    </citation>
    <scope>NUCLEOTIDE SEQUENCE [LARGE SCALE GENOMIC DNA]</scope>
    <source>
        <strain evidence="2 3">AFS021349</strain>
    </source>
</reference>
<evidence type="ECO:0008006" key="4">
    <source>
        <dbReference type="Google" id="ProtNLM"/>
    </source>
</evidence>
<evidence type="ECO:0000313" key="3">
    <source>
        <dbReference type="Proteomes" id="UP000220841"/>
    </source>
</evidence>
<sequence length="163" mass="19022">MSNETSYKTLCEFEKSYLENFVEKEDGKIEFSLFHLDENEKPFLTQSITYHSFEELFEKQYKNAFVNSLESLDIKELDNHLGNGTLDPILARDNSIRSRYEEITKERDLDIDGSPDRIDMDDTKNTVQTVGDLSTVKNATNKEIQTGNEKKEKIKPKHYDRGR</sequence>
<dbReference type="AlphaFoldDB" id="A0A2A8HDH9"/>
<comment type="caution">
    <text evidence="2">The sequence shown here is derived from an EMBL/GenBank/DDBJ whole genome shotgun (WGS) entry which is preliminary data.</text>
</comment>
<feature type="compositionally biased region" description="Basic and acidic residues" evidence="1">
    <location>
        <begin position="148"/>
        <end position="163"/>
    </location>
</feature>
<dbReference type="EMBL" id="NUBY01000076">
    <property type="protein sequence ID" value="PEQ04864.1"/>
    <property type="molecule type" value="Genomic_DNA"/>
</dbReference>
<accession>A0A2A8HDH9</accession>